<organism evidence="9 10">
    <name type="scientific">Cetobacterium somerae ATCC BAA-474</name>
    <dbReference type="NCBI Taxonomy" id="1319815"/>
    <lineage>
        <taxon>Bacteria</taxon>
        <taxon>Fusobacteriati</taxon>
        <taxon>Fusobacteriota</taxon>
        <taxon>Fusobacteriia</taxon>
        <taxon>Fusobacteriales</taxon>
        <taxon>Fusobacteriaceae</taxon>
        <taxon>Cetobacterium</taxon>
    </lineage>
</organism>
<dbReference type="SUPFAM" id="SSF53223">
    <property type="entry name" value="Aminoacid dehydrogenase-like, N-terminal domain"/>
    <property type="match status" value="1"/>
</dbReference>
<sequence length="267" mass="30549">MKKFGLLGKNISYTFSPILHDKIFELYDINAQYEIYDLKNENEIKEFLEVLKQKDILGINVTTPYKTSILKFVDILSPEVQSIGAANCIKFENEKLIAYNTDYFGLIKTFEKMGLILKNKKVVILGTGGASKACIKALSDSGAIIYVVSRNIINAEDELKNVFLLSYDDLEKTSGYLLINATPVGTTPNINVSPVKKNIIQNFDFVLDLIYNPKETLFLKYAKDLGKPFENGLYMLISQGIKSQEIWNEREFNYEKIYNELINRIYK</sequence>
<accession>U7VC84</accession>
<keyword evidence="5 7" id="KW-0560">Oxidoreductase</keyword>
<feature type="binding site" evidence="7">
    <location>
        <position position="211"/>
    </location>
    <ligand>
        <name>shikimate</name>
        <dbReference type="ChEBI" id="CHEBI:36208"/>
    </ligand>
</feature>
<reference evidence="9 10" key="1">
    <citation type="submission" date="2013-08" db="EMBL/GenBank/DDBJ databases">
        <authorList>
            <person name="Weinstock G."/>
            <person name="Sodergren E."/>
            <person name="Wylie T."/>
            <person name="Fulton L."/>
            <person name="Fulton R."/>
            <person name="Fronick C."/>
            <person name="O'Laughlin M."/>
            <person name="Godfrey J."/>
            <person name="Miner T."/>
            <person name="Herter B."/>
            <person name="Appelbaum E."/>
            <person name="Cordes M."/>
            <person name="Lek S."/>
            <person name="Wollam A."/>
            <person name="Pepin K.H."/>
            <person name="Palsikar V.B."/>
            <person name="Mitreva M."/>
            <person name="Wilson R.K."/>
        </authorList>
    </citation>
    <scope>NUCLEOTIDE SEQUENCE [LARGE SCALE GENOMIC DNA]</scope>
    <source>
        <strain evidence="9 10">ATCC BAA-474</strain>
    </source>
</reference>
<dbReference type="STRING" id="1319815.HMPREF0202_00979"/>
<dbReference type="Pfam" id="PF08501">
    <property type="entry name" value="Shikimate_dh_N"/>
    <property type="match status" value="1"/>
</dbReference>
<dbReference type="PATRIC" id="fig|1319815.3.peg.936"/>
<dbReference type="UniPathway" id="UPA00053">
    <property type="reaction ID" value="UER00087"/>
</dbReference>
<feature type="domain" description="Shikimate dehydrogenase substrate binding N-terminal" evidence="8">
    <location>
        <begin position="6"/>
        <end position="89"/>
    </location>
</feature>
<dbReference type="InterPro" id="IPR011342">
    <property type="entry name" value="Shikimate_DH"/>
</dbReference>
<dbReference type="AlphaFoldDB" id="U7VC84"/>
<dbReference type="HOGENOM" id="CLU_044063_4_1_0"/>
<evidence type="ECO:0000256" key="2">
    <source>
        <dbReference type="ARBA" id="ARBA00012962"/>
    </source>
</evidence>
<dbReference type="GO" id="GO:0008652">
    <property type="term" value="P:amino acid biosynthetic process"/>
    <property type="evidence" value="ECO:0007669"/>
    <property type="project" value="UniProtKB-KW"/>
</dbReference>
<feature type="active site" description="Proton acceptor" evidence="7">
    <location>
        <position position="66"/>
    </location>
</feature>
<dbReference type="EC" id="1.1.1.25" evidence="2 7"/>
<evidence type="ECO:0000256" key="4">
    <source>
        <dbReference type="ARBA" id="ARBA00022857"/>
    </source>
</evidence>
<dbReference type="GO" id="GO:0004764">
    <property type="term" value="F:shikimate 3-dehydrogenase (NADP+) activity"/>
    <property type="evidence" value="ECO:0007669"/>
    <property type="project" value="UniProtKB-UniRule"/>
</dbReference>
<dbReference type="CDD" id="cd01065">
    <property type="entry name" value="NAD_bind_Shikimate_DH"/>
    <property type="match status" value="1"/>
</dbReference>
<dbReference type="PANTHER" id="PTHR21089:SF1">
    <property type="entry name" value="BIFUNCTIONAL 3-DEHYDROQUINATE DEHYDRATASE_SHIKIMATE DEHYDROGENASE, CHLOROPLASTIC"/>
    <property type="match status" value="1"/>
</dbReference>
<feature type="binding site" evidence="7">
    <location>
        <position position="87"/>
    </location>
    <ligand>
        <name>shikimate</name>
        <dbReference type="ChEBI" id="CHEBI:36208"/>
    </ligand>
</feature>
<dbReference type="InterPro" id="IPR022893">
    <property type="entry name" value="Shikimate_DH_fam"/>
</dbReference>
<comment type="pathway">
    <text evidence="1 7">Metabolic intermediate biosynthesis; chorismate biosynthesis; chorismate from D-erythrose 4-phosphate and phosphoenolpyruvate: step 4/7.</text>
</comment>
<name>U7VC84_9FUSO</name>
<dbReference type="Gene3D" id="3.40.50.720">
    <property type="entry name" value="NAD(P)-binding Rossmann-like Domain"/>
    <property type="match status" value="1"/>
</dbReference>
<dbReference type="InterPro" id="IPR046346">
    <property type="entry name" value="Aminoacid_DH-like_N_sf"/>
</dbReference>
<dbReference type="eggNOG" id="COG0169">
    <property type="taxonomic scope" value="Bacteria"/>
</dbReference>
<dbReference type="HAMAP" id="MF_00222">
    <property type="entry name" value="Shikimate_DH_AroE"/>
    <property type="match status" value="1"/>
</dbReference>
<evidence type="ECO:0000313" key="10">
    <source>
        <dbReference type="Proteomes" id="UP000017081"/>
    </source>
</evidence>
<gene>
    <name evidence="7" type="primary">aroE</name>
    <name evidence="9" type="ORF">HMPREF0202_00979</name>
</gene>
<comment type="caution">
    <text evidence="7">Lacks conserved residue(s) required for the propagation of feature annotation.</text>
</comment>
<dbReference type="PANTHER" id="PTHR21089">
    <property type="entry name" value="SHIKIMATE DEHYDROGENASE"/>
    <property type="match status" value="1"/>
</dbReference>
<keyword evidence="3 7" id="KW-0028">Amino-acid biosynthesis</keyword>
<evidence type="ECO:0000313" key="9">
    <source>
        <dbReference type="EMBL" id="ERT69126.1"/>
    </source>
</evidence>
<dbReference type="GO" id="GO:0050661">
    <property type="term" value="F:NADP binding"/>
    <property type="evidence" value="ECO:0007669"/>
    <property type="project" value="InterPro"/>
</dbReference>
<dbReference type="RefSeq" id="WP_023050520.1">
    <property type="nucleotide sequence ID" value="NZ_CP173065.2"/>
</dbReference>
<dbReference type="Gene3D" id="3.40.50.10860">
    <property type="entry name" value="Leucine Dehydrogenase, chain A, domain 1"/>
    <property type="match status" value="1"/>
</dbReference>
<feature type="binding site" evidence="7">
    <location>
        <position position="102"/>
    </location>
    <ligand>
        <name>shikimate</name>
        <dbReference type="ChEBI" id="CHEBI:36208"/>
    </ligand>
</feature>
<evidence type="ECO:0000256" key="6">
    <source>
        <dbReference type="ARBA" id="ARBA00023141"/>
    </source>
</evidence>
<evidence type="ECO:0000256" key="5">
    <source>
        <dbReference type="ARBA" id="ARBA00023002"/>
    </source>
</evidence>
<dbReference type="NCBIfam" id="TIGR00507">
    <property type="entry name" value="aroE"/>
    <property type="match status" value="1"/>
</dbReference>
<feature type="binding site" evidence="7">
    <location>
        <position position="239"/>
    </location>
    <ligand>
        <name>shikimate</name>
        <dbReference type="ChEBI" id="CHEBI:36208"/>
    </ligand>
</feature>
<proteinExistence type="inferred from homology"/>
<dbReference type="EMBL" id="AXZF01000037">
    <property type="protein sequence ID" value="ERT69126.1"/>
    <property type="molecule type" value="Genomic_DNA"/>
</dbReference>
<feature type="binding site" evidence="7">
    <location>
        <position position="232"/>
    </location>
    <ligand>
        <name>NADP(+)</name>
        <dbReference type="ChEBI" id="CHEBI:58349"/>
    </ligand>
</feature>
<evidence type="ECO:0000259" key="8">
    <source>
        <dbReference type="Pfam" id="PF08501"/>
    </source>
</evidence>
<feature type="binding site" evidence="7">
    <location>
        <position position="209"/>
    </location>
    <ligand>
        <name>NADP(+)</name>
        <dbReference type="ChEBI" id="CHEBI:58349"/>
    </ligand>
</feature>
<comment type="function">
    <text evidence="7">Involved in the biosynthesis of the chorismate, which leads to the biosynthesis of aromatic amino acids. Catalyzes the reversible NADPH linked reduction of 3-dehydroshikimate (DHSA) to yield shikimate (SA).</text>
</comment>
<comment type="similarity">
    <text evidence="7">Belongs to the shikimate dehydrogenase family.</text>
</comment>
<dbReference type="GO" id="GO:0019632">
    <property type="term" value="P:shikimate metabolic process"/>
    <property type="evidence" value="ECO:0007669"/>
    <property type="project" value="InterPro"/>
</dbReference>
<feature type="binding site" evidence="7">
    <location>
        <begin position="14"/>
        <end position="16"/>
    </location>
    <ligand>
        <name>shikimate</name>
        <dbReference type="ChEBI" id="CHEBI:36208"/>
    </ligand>
</feature>
<feature type="binding site" evidence="7">
    <location>
        <position position="62"/>
    </location>
    <ligand>
        <name>shikimate</name>
        <dbReference type="ChEBI" id="CHEBI:36208"/>
    </ligand>
</feature>
<dbReference type="InterPro" id="IPR013708">
    <property type="entry name" value="Shikimate_DH-bd_N"/>
</dbReference>
<keyword evidence="4 7" id="KW-0521">NADP</keyword>
<keyword evidence="10" id="KW-1185">Reference proteome</keyword>
<dbReference type="GO" id="GO:0009073">
    <property type="term" value="P:aromatic amino acid family biosynthetic process"/>
    <property type="evidence" value="ECO:0007669"/>
    <property type="project" value="UniProtKB-KW"/>
</dbReference>
<keyword evidence="6 7" id="KW-0057">Aromatic amino acid biosynthesis</keyword>
<dbReference type="InterPro" id="IPR036291">
    <property type="entry name" value="NAD(P)-bd_dom_sf"/>
</dbReference>
<comment type="caution">
    <text evidence="9">The sequence shown here is derived from an EMBL/GenBank/DDBJ whole genome shotgun (WGS) entry which is preliminary data.</text>
</comment>
<dbReference type="SUPFAM" id="SSF51735">
    <property type="entry name" value="NAD(P)-binding Rossmann-fold domains"/>
    <property type="match status" value="1"/>
</dbReference>
<evidence type="ECO:0000256" key="1">
    <source>
        <dbReference type="ARBA" id="ARBA00004871"/>
    </source>
</evidence>
<dbReference type="GO" id="GO:0009423">
    <property type="term" value="P:chorismate biosynthetic process"/>
    <property type="evidence" value="ECO:0007669"/>
    <property type="project" value="UniProtKB-UniRule"/>
</dbReference>
<evidence type="ECO:0000256" key="7">
    <source>
        <dbReference type="HAMAP-Rule" id="MF_00222"/>
    </source>
</evidence>
<dbReference type="Proteomes" id="UP000017081">
    <property type="component" value="Unassembled WGS sequence"/>
</dbReference>
<comment type="subunit">
    <text evidence="7">Homodimer.</text>
</comment>
<protein>
    <recommendedName>
        <fullName evidence="2 7">Shikimate dehydrogenase (NADP(+))</fullName>
        <shortName evidence="7">SDH</shortName>
        <ecNumber evidence="2 7">1.1.1.25</ecNumber>
    </recommendedName>
</protein>
<comment type="catalytic activity">
    <reaction evidence="7">
        <text>shikimate + NADP(+) = 3-dehydroshikimate + NADPH + H(+)</text>
        <dbReference type="Rhea" id="RHEA:17737"/>
        <dbReference type="ChEBI" id="CHEBI:15378"/>
        <dbReference type="ChEBI" id="CHEBI:16630"/>
        <dbReference type="ChEBI" id="CHEBI:36208"/>
        <dbReference type="ChEBI" id="CHEBI:57783"/>
        <dbReference type="ChEBI" id="CHEBI:58349"/>
        <dbReference type="EC" id="1.1.1.25"/>
    </reaction>
</comment>
<evidence type="ECO:0000256" key="3">
    <source>
        <dbReference type="ARBA" id="ARBA00022605"/>
    </source>
</evidence>